<evidence type="ECO:0000256" key="3">
    <source>
        <dbReference type="SAM" id="MobiDB-lite"/>
    </source>
</evidence>
<reference evidence="5 6" key="1">
    <citation type="submission" date="2017-09" db="EMBL/GenBank/DDBJ databases">
        <authorList>
            <person name="Lee N."/>
            <person name="Cho B.-K."/>
        </authorList>
    </citation>
    <scope>NUCLEOTIDE SEQUENCE [LARGE SCALE GENOMIC DNA]</scope>
    <source>
        <strain evidence="5 6">ATCC 27476</strain>
    </source>
</reference>
<dbReference type="InterPro" id="IPR028259">
    <property type="entry name" value="AP2-like_int_N"/>
</dbReference>
<dbReference type="InterPro" id="IPR010998">
    <property type="entry name" value="Integrase_recombinase_N"/>
</dbReference>
<organism evidence="5 6">
    <name type="scientific">Streptomyces vinaceus</name>
    <dbReference type="NCBI Taxonomy" id="1960"/>
    <lineage>
        <taxon>Bacteria</taxon>
        <taxon>Bacillati</taxon>
        <taxon>Actinomycetota</taxon>
        <taxon>Actinomycetes</taxon>
        <taxon>Kitasatosporales</taxon>
        <taxon>Streptomycetaceae</taxon>
        <taxon>Streptomyces</taxon>
    </lineage>
</organism>
<accession>A0A5J6JAE5</accession>
<feature type="region of interest" description="Disordered" evidence="3">
    <location>
        <begin position="1"/>
        <end position="56"/>
    </location>
</feature>
<evidence type="ECO:0000256" key="1">
    <source>
        <dbReference type="ARBA" id="ARBA00023125"/>
    </source>
</evidence>
<dbReference type="RefSeq" id="WP_150528957.1">
    <property type="nucleotide sequence ID" value="NZ_BNBW01000010.1"/>
</dbReference>
<dbReference type="GO" id="GO:0015074">
    <property type="term" value="P:DNA integration"/>
    <property type="evidence" value="ECO:0007669"/>
    <property type="project" value="InterPro"/>
</dbReference>
<sequence length="148" mass="17156">MCSRACRSLPTGQGHDAKGRRKNCKKAQDSRYYPADSGIEKDSKRQQLKKGGFATADEAERELSTVLARISEGSYTHDDGQTVEQWLRKWMELKERAGRRPTTLCSYRHHIDDYLVPHLGRIRLRDLRPSHVDKLLAEVNDGRRRRRP</sequence>
<dbReference type="Proteomes" id="UP000325563">
    <property type="component" value="Chromosome"/>
</dbReference>
<evidence type="ECO:0000256" key="2">
    <source>
        <dbReference type="PROSITE-ProRule" id="PRU01248"/>
    </source>
</evidence>
<evidence type="ECO:0000259" key="4">
    <source>
        <dbReference type="PROSITE" id="PS51900"/>
    </source>
</evidence>
<feature type="domain" description="Core-binding (CB)" evidence="4">
    <location>
        <begin position="81"/>
        <end position="148"/>
    </location>
</feature>
<keyword evidence="6" id="KW-1185">Reference proteome</keyword>
<dbReference type="GeneID" id="95613378"/>
<dbReference type="Pfam" id="PF14659">
    <property type="entry name" value="Phage_int_SAM_3"/>
    <property type="match status" value="1"/>
</dbReference>
<dbReference type="Gene3D" id="1.10.150.130">
    <property type="match status" value="1"/>
</dbReference>
<dbReference type="EMBL" id="CP023692">
    <property type="protein sequence ID" value="QEV47525.1"/>
    <property type="molecule type" value="Genomic_DNA"/>
</dbReference>
<dbReference type="InterPro" id="IPR004107">
    <property type="entry name" value="Integrase_SAM-like_N"/>
</dbReference>
<dbReference type="Pfam" id="PF14657">
    <property type="entry name" value="Arm-DNA-bind_4"/>
    <property type="match status" value="1"/>
</dbReference>
<gene>
    <name evidence="5" type="ORF">CP980_22825</name>
</gene>
<dbReference type="AlphaFoldDB" id="A0A5J6JAE5"/>
<proteinExistence type="predicted"/>
<name>A0A5J6JAE5_STRVI</name>
<evidence type="ECO:0000313" key="5">
    <source>
        <dbReference type="EMBL" id="QEV47525.1"/>
    </source>
</evidence>
<dbReference type="SUPFAM" id="SSF56349">
    <property type="entry name" value="DNA breaking-rejoining enzymes"/>
    <property type="match status" value="1"/>
</dbReference>
<dbReference type="KEGG" id="svn:CP980_22825"/>
<dbReference type="InterPro" id="IPR044068">
    <property type="entry name" value="CB"/>
</dbReference>
<dbReference type="InterPro" id="IPR011010">
    <property type="entry name" value="DNA_brk_join_enz"/>
</dbReference>
<evidence type="ECO:0000313" key="6">
    <source>
        <dbReference type="Proteomes" id="UP000325563"/>
    </source>
</evidence>
<dbReference type="PROSITE" id="PS51900">
    <property type="entry name" value="CB"/>
    <property type="match status" value="1"/>
</dbReference>
<keyword evidence="1 2" id="KW-0238">DNA-binding</keyword>
<dbReference type="GO" id="GO:0003677">
    <property type="term" value="F:DNA binding"/>
    <property type="evidence" value="ECO:0007669"/>
    <property type="project" value="UniProtKB-UniRule"/>
</dbReference>
<protein>
    <recommendedName>
        <fullName evidence="4">Core-binding (CB) domain-containing protein</fullName>
    </recommendedName>
</protein>